<evidence type="ECO:0008006" key="2">
    <source>
        <dbReference type="Google" id="ProtNLM"/>
    </source>
</evidence>
<gene>
    <name evidence="1" type="ORF">Q604_UNBC05243G0001</name>
</gene>
<organism evidence="1">
    <name type="scientific">human gut metagenome</name>
    <dbReference type="NCBI Taxonomy" id="408170"/>
    <lineage>
        <taxon>unclassified sequences</taxon>
        <taxon>metagenomes</taxon>
        <taxon>organismal metagenomes</taxon>
    </lineage>
</organism>
<reference evidence="1" key="1">
    <citation type="submission" date="2013-12" db="EMBL/GenBank/DDBJ databases">
        <title>A Varibaculum cambriense genome reconstructed from a premature infant gut community with otherwise low bacterial novelty that shifts toward anaerobic metabolism during the third week of life.</title>
        <authorList>
            <person name="Brown C.T."/>
            <person name="Sharon I."/>
            <person name="Thomas B.C."/>
            <person name="Castelle C.J."/>
            <person name="Morowitz M.J."/>
            <person name="Banfield J.F."/>
        </authorList>
    </citation>
    <scope>NUCLEOTIDE SEQUENCE</scope>
</reference>
<dbReference type="AlphaFoldDB" id="W1YGL5"/>
<sequence>QLAKDLKNLDSVTAAKTVKAGDAIMGGQTVNNAAGDSETGNYVTGLDNKDWDASKIVSGRAATEDQL</sequence>
<protein>
    <recommendedName>
        <fullName evidence="2">Hep/Hag repeat protein</fullName>
    </recommendedName>
</protein>
<feature type="non-terminal residue" evidence="1">
    <location>
        <position position="67"/>
    </location>
</feature>
<dbReference type="EMBL" id="AZMM01005243">
    <property type="protein sequence ID" value="ETJ40835.1"/>
    <property type="molecule type" value="Genomic_DNA"/>
</dbReference>
<proteinExistence type="predicted"/>
<feature type="non-terminal residue" evidence="1">
    <location>
        <position position="1"/>
    </location>
</feature>
<evidence type="ECO:0000313" key="1">
    <source>
        <dbReference type="EMBL" id="ETJ40835.1"/>
    </source>
</evidence>
<accession>W1YGL5</accession>
<name>W1YGL5_9ZZZZ</name>
<comment type="caution">
    <text evidence="1">The sequence shown here is derived from an EMBL/GenBank/DDBJ whole genome shotgun (WGS) entry which is preliminary data.</text>
</comment>